<dbReference type="GO" id="GO:0046677">
    <property type="term" value="P:response to antibiotic"/>
    <property type="evidence" value="ECO:0007669"/>
    <property type="project" value="UniProtKB-KW"/>
</dbReference>
<dbReference type="KEGG" id="mag:amb0878"/>
<keyword evidence="5" id="KW-0677">Repeat</keyword>
<organism evidence="9 10">
    <name type="scientific">Paramagnetospirillum magneticum (strain ATCC 700264 / AMB-1)</name>
    <name type="common">Magnetospirillum magneticum</name>
    <dbReference type="NCBI Taxonomy" id="342108"/>
    <lineage>
        <taxon>Bacteria</taxon>
        <taxon>Pseudomonadati</taxon>
        <taxon>Pseudomonadota</taxon>
        <taxon>Alphaproteobacteria</taxon>
        <taxon>Rhodospirillales</taxon>
        <taxon>Magnetospirillaceae</taxon>
        <taxon>Paramagnetospirillum</taxon>
    </lineage>
</organism>
<dbReference type="InterPro" id="IPR011004">
    <property type="entry name" value="Trimer_LpxA-like_sf"/>
</dbReference>
<evidence type="ECO:0000313" key="9">
    <source>
        <dbReference type="EMBL" id="BAE49682.1"/>
    </source>
</evidence>
<evidence type="ECO:0000256" key="6">
    <source>
        <dbReference type="ARBA" id="ARBA00023251"/>
    </source>
</evidence>
<dbReference type="PANTHER" id="PTHR43300">
    <property type="entry name" value="ACETYLTRANSFERASE"/>
    <property type="match status" value="1"/>
</dbReference>
<evidence type="ECO:0000313" key="10">
    <source>
        <dbReference type="Proteomes" id="UP000007058"/>
    </source>
</evidence>
<dbReference type="CDD" id="cd03349">
    <property type="entry name" value="LbH_XAT"/>
    <property type="match status" value="1"/>
</dbReference>
<dbReference type="Proteomes" id="UP000007058">
    <property type="component" value="Chromosome"/>
</dbReference>
<evidence type="ECO:0000256" key="7">
    <source>
        <dbReference type="ARBA" id="ARBA00023315"/>
    </source>
</evidence>
<evidence type="ECO:0000256" key="1">
    <source>
        <dbReference type="ARBA" id="ARBA00007274"/>
    </source>
</evidence>
<keyword evidence="4" id="KW-0808">Transferase</keyword>
<gene>
    <name evidence="9" type="ordered locus">amb0878</name>
</gene>
<sequence length="227" mass="25205">MTAPPREDIDDQGYFLEALARGIRIHHTSTLPHFQAEAPVEIRSGVLAEHALFLGAYSYISEDTRLWTPTTIGRYCSIAPNCDIGGVEHPTDWVTTHPFAWGRLPLDHWPAMRQARKSPHECLAPVAIGHDVWIGAGAFVRNGLSVGTGAIIGARAVVTRDVPPYAIVAGNPGRIIRHRFSPEIIRRLLASQWWRLDVTALDHFPLTDVERFLARIEGRMADGLAVR</sequence>
<dbReference type="PROSITE" id="PS00101">
    <property type="entry name" value="HEXAPEP_TRANSFERASES"/>
    <property type="match status" value="1"/>
</dbReference>
<protein>
    <recommendedName>
        <fullName evidence="3">Chloramphenicol acetyltransferase</fullName>
        <ecNumber evidence="2">2.3.1.28</ecNumber>
    </recommendedName>
</protein>
<evidence type="ECO:0000256" key="2">
    <source>
        <dbReference type="ARBA" id="ARBA00013235"/>
    </source>
</evidence>
<dbReference type="GO" id="GO:0008811">
    <property type="term" value="F:chloramphenicol O-acetyltransferase activity"/>
    <property type="evidence" value="ECO:0007669"/>
    <property type="project" value="UniProtKB-EC"/>
</dbReference>
<dbReference type="Gene3D" id="2.160.10.10">
    <property type="entry name" value="Hexapeptide repeat proteins"/>
    <property type="match status" value="1"/>
</dbReference>
<comment type="catalytic activity">
    <reaction evidence="8">
        <text>chloramphenicol + acetyl-CoA = chloramphenicol 3-acetate + CoA</text>
        <dbReference type="Rhea" id="RHEA:18421"/>
        <dbReference type="ChEBI" id="CHEBI:16730"/>
        <dbReference type="ChEBI" id="CHEBI:17698"/>
        <dbReference type="ChEBI" id="CHEBI:57287"/>
        <dbReference type="ChEBI" id="CHEBI:57288"/>
        <dbReference type="EC" id="2.3.1.28"/>
    </reaction>
</comment>
<evidence type="ECO:0000256" key="3">
    <source>
        <dbReference type="ARBA" id="ARBA00020291"/>
    </source>
</evidence>
<dbReference type="EMBL" id="AP007255">
    <property type="protein sequence ID" value="BAE49682.1"/>
    <property type="molecule type" value="Genomic_DNA"/>
</dbReference>
<dbReference type="RefSeq" id="WP_011383320.1">
    <property type="nucleotide sequence ID" value="NC_007626.1"/>
</dbReference>
<keyword evidence="6" id="KW-0046">Antibiotic resistance</keyword>
<keyword evidence="7" id="KW-0012">Acyltransferase</keyword>
<evidence type="ECO:0000256" key="8">
    <source>
        <dbReference type="ARBA" id="ARBA00047633"/>
    </source>
</evidence>
<dbReference type="AlphaFoldDB" id="Q2W8Z3"/>
<reference evidence="9 10" key="1">
    <citation type="journal article" date="2005" name="DNA Res.">
        <title>Complete genome sequence of the facultative anaerobic magnetotactic bacterium Magnetospirillum sp. strain AMB-1.</title>
        <authorList>
            <person name="Matsunaga T."/>
            <person name="Okamura Y."/>
            <person name="Fukuda Y."/>
            <person name="Wahyudi A.T."/>
            <person name="Murase Y."/>
            <person name="Takeyama H."/>
        </authorList>
    </citation>
    <scope>NUCLEOTIDE SEQUENCE [LARGE SCALE GENOMIC DNA]</scope>
    <source>
        <strain evidence="10">ATCC 700264 / AMB-1</strain>
    </source>
</reference>
<name>Q2W8Z3_PARM1</name>
<dbReference type="Pfam" id="PF00132">
    <property type="entry name" value="Hexapep"/>
    <property type="match status" value="1"/>
</dbReference>
<dbReference type="InterPro" id="IPR001451">
    <property type="entry name" value="Hexapep"/>
</dbReference>
<dbReference type="InterPro" id="IPR050179">
    <property type="entry name" value="Trans_hexapeptide_repeat"/>
</dbReference>
<dbReference type="HOGENOM" id="CLU_051638_5_0_5"/>
<dbReference type="EC" id="2.3.1.28" evidence="2"/>
<dbReference type="InterPro" id="IPR018357">
    <property type="entry name" value="Hexapep_transf_CS"/>
</dbReference>
<dbReference type="SUPFAM" id="SSF51161">
    <property type="entry name" value="Trimeric LpxA-like enzymes"/>
    <property type="match status" value="1"/>
</dbReference>
<comment type="similarity">
    <text evidence="1">Belongs to the transferase hexapeptide repeat family.</text>
</comment>
<keyword evidence="10" id="KW-1185">Reference proteome</keyword>
<dbReference type="STRING" id="342108.amb0878"/>
<accession>Q2W8Z3</accession>
<evidence type="ECO:0000256" key="5">
    <source>
        <dbReference type="ARBA" id="ARBA00022737"/>
    </source>
</evidence>
<proteinExistence type="inferred from homology"/>
<evidence type="ECO:0000256" key="4">
    <source>
        <dbReference type="ARBA" id="ARBA00022679"/>
    </source>
</evidence>
<dbReference type="PANTHER" id="PTHR43300:SF12">
    <property type="entry name" value="CHLORAMPHENICOL ACETYLTRANSFERASE"/>
    <property type="match status" value="1"/>
</dbReference>